<dbReference type="AlphaFoldDB" id="A0A2N0D8D0"/>
<proteinExistence type="predicted"/>
<feature type="signal peptide" evidence="1">
    <location>
        <begin position="1"/>
        <end position="26"/>
    </location>
</feature>
<protein>
    <submittedName>
        <fullName evidence="2">Uncharacterized protein</fullName>
    </submittedName>
</protein>
<comment type="caution">
    <text evidence="2">The sequence shown here is derived from an EMBL/GenBank/DDBJ whole genome shotgun (WGS) entry which is preliminary data.</text>
</comment>
<feature type="chain" id="PRO_5014741432" evidence="1">
    <location>
        <begin position="27"/>
        <end position="178"/>
    </location>
</feature>
<evidence type="ECO:0000313" key="2">
    <source>
        <dbReference type="EMBL" id="PKA42322.1"/>
    </source>
</evidence>
<evidence type="ECO:0000256" key="1">
    <source>
        <dbReference type="SAM" id="SignalP"/>
    </source>
</evidence>
<evidence type="ECO:0000313" key="3">
    <source>
        <dbReference type="Proteomes" id="UP000232164"/>
    </source>
</evidence>
<sequence>MFHRAITLKAFAPVLLLAVAAPTATAQPAPSAVSREIAFLRAFDGQFAGTGSLEHASGSSHRLTCRFTGNSEGRQVLLDGRCSTAIIFGTSMRIDIQYDAGTGRYSGSFRESMGTIADLAGSRQGQMLSLSFTETPESIRPNPPARLTIVRRDGGMVLTLRGTKPGRGQSLNLELRKS</sequence>
<gene>
    <name evidence="2" type="ORF">CWR43_17410</name>
</gene>
<reference evidence="2 3" key="2">
    <citation type="submission" date="2017-12" db="EMBL/GenBank/DDBJ databases">
        <title>Genome sequence of Rhizobium sullae HCNT1 isolated from Sulla coronaria nodules and featuring peculiar denitrification phenotypes.</title>
        <authorList>
            <person name="De Diego-Diaz B."/>
            <person name="Treu L."/>
            <person name="Campanaro S."/>
            <person name="Da Silva Duarte V."/>
            <person name="Basaglia M."/>
            <person name="Favaro L."/>
            <person name="Casella S."/>
            <person name="Squartini A."/>
        </authorList>
    </citation>
    <scope>NUCLEOTIDE SEQUENCE [LARGE SCALE GENOMIC DNA]</scope>
    <source>
        <strain evidence="2 3">HCNT1</strain>
    </source>
</reference>
<keyword evidence="1" id="KW-0732">Signal</keyword>
<dbReference type="Proteomes" id="UP000232164">
    <property type="component" value="Unassembled WGS sequence"/>
</dbReference>
<name>A0A2N0D8D0_RHISU</name>
<accession>A0A2N0D8D0</accession>
<dbReference type="EMBL" id="PIQN01000012">
    <property type="protein sequence ID" value="PKA42322.1"/>
    <property type="molecule type" value="Genomic_DNA"/>
</dbReference>
<reference evidence="2 3" key="1">
    <citation type="submission" date="2017-11" db="EMBL/GenBank/DDBJ databases">
        <authorList>
            <person name="Han C.G."/>
        </authorList>
    </citation>
    <scope>NUCLEOTIDE SEQUENCE [LARGE SCALE GENOMIC DNA]</scope>
    <source>
        <strain evidence="2 3">HCNT1</strain>
    </source>
</reference>
<organism evidence="2 3">
    <name type="scientific">Rhizobium sullae</name>
    <name type="common">Rhizobium hedysari</name>
    <dbReference type="NCBI Taxonomy" id="50338"/>
    <lineage>
        <taxon>Bacteria</taxon>
        <taxon>Pseudomonadati</taxon>
        <taxon>Pseudomonadota</taxon>
        <taxon>Alphaproteobacteria</taxon>
        <taxon>Hyphomicrobiales</taxon>
        <taxon>Rhizobiaceae</taxon>
        <taxon>Rhizobium/Agrobacterium group</taxon>
        <taxon>Rhizobium</taxon>
    </lineage>
</organism>